<sequence length="988" mass="112751">MANRGGHHVDAVTERRLKPIYDNLDNGNYKTAVQMADKVLKKHKELQCAKVLKALALLRIGKRRESFSLTQDVMVTKPVDEPTLQALTICFREMQKPEQIIELYTTALKSNPKNEEFHTHLFMALVRVGDYKRQQQVAKEMYKVFPKNPYYFWGVMSTILQALTSTDEKLAQMMYLPLAEKMVERMVKEKRIEAEAEVNIYLMILGYLNKHEKAIEVLDGELGKFLKVEVDACPIRKAELLCKMGRWAEANSAYKALLTKRPDNWLYCQQYLKSALGLIENNWSPPAADENDGENEKTCQPDYTMDMVLDFIQETAEVEEKKAAAASHAHPRGILLSRFELLRILKEKESPDIGKIGPVLELFRSYFELFGDRPCCYDDLCQFLPLIAPEDHQCFVQSLLDGLDMELGEDGIKYAKSIKQIYRHLCILKISRRFGLQDKLSQDEKLALADELIKHSEAALSYGKELLFTDLQYGDEYLLMAVHLLTDVWEATGEDKYLWRMLGLLENGLTSSASCHHMKLLLIRLYCLAGAFGPIPDLYDGLDIKHVQQDTLGYTVSGYVTSLGHFTSANALFNTTLKFFTSNNKDTTEYMITAYKFGTFHKIPEFLTFQRRIRNSIHCIQVTVEKLLLELLTEAEIAGNTLQDFILDMDIHPEKDNTKWDEICDNRDLDVMVSWAPEHRLFSAEDRKVSLQLEKSWLKVRQLMLRSLAAATYLTQNSPSTTTNTPTNNGDGPSHEKVLAMLTEQLDRHLTEVAEDPTLHKKLPLQGPPCTRLVNYLKGNCGKVFLLALKAMLSVHELSTQQDQSADLQSTIEQTFTNITDKCTESIRRSRRCLIKEEGGARLFDRHTLPELVLLVETLGFIILLAGVKHRLLKPMKLAAIRKSRKKKGGATPKLPIFQHFKDYIDNVQQLSDGLSMAVQDIDPTMLSLDLGKLNLSENSVEANDEEASLARAENTVWKRMEKSYHETSKELLDVLKNKKDFLATLKL</sequence>
<dbReference type="OMA" id="WKRREHQ"/>
<evidence type="ECO:0000256" key="1">
    <source>
        <dbReference type="ARBA" id="ARBA00006298"/>
    </source>
</evidence>
<organism evidence="2 3">
    <name type="scientific">Patiria miniata</name>
    <name type="common">Bat star</name>
    <name type="synonym">Asterina miniata</name>
    <dbReference type="NCBI Taxonomy" id="46514"/>
    <lineage>
        <taxon>Eukaryota</taxon>
        <taxon>Metazoa</taxon>
        <taxon>Echinodermata</taxon>
        <taxon>Eleutherozoa</taxon>
        <taxon>Asterozoa</taxon>
        <taxon>Asteroidea</taxon>
        <taxon>Valvatacea</taxon>
        <taxon>Valvatida</taxon>
        <taxon>Asterinidae</taxon>
        <taxon>Patiria</taxon>
    </lineage>
</organism>
<dbReference type="PANTHER" id="PTHR22767">
    <property type="entry name" value="N-TERMINAL ACETYLTRANSFERASE-RELATED"/>
    <property type="match status" value="1"/>
</dbReference>
<dbReference type="EnsemblMetazoa" id="XM_038205892.1">
    <property type="protein sequence ID" value="XP_038061820.1"/>
    <property type="gene ID" value="LOC119732403"/>
</dbReference>
<dbReference type="GeneID" id="119732403"/>
<dbReference type="SUPFAM" id="SSF48452">
    <property type="entry name" value="TPR-like"/>
    <property type="match status" value="1"/>
</dbReference>
<dbReference type="Proteomes" id="UP000887568">
    <property type="component" value="Unplaced"/>
</dbReference>
<evidence type="ECO:0008006" key="4">
    <source>
        <dbReference type="Google" id="ProtNLM"/>
    </source>
</evidence>
<protein>
    <recommendedName>
        <fullName evidence="4">N-alpha-acetyltransferase 25, NatB auxiliary subunit</fullName>
    </recommendedName>
</protein>
<dbReference type="InterPro" id="IPR011990">
    <property type="entry name" value="TPR-like_helical_dom_sf"/>
</dbReference>
<comment type="similarity">
    <text evidence="1">Belongs to the MDM20/NAA25 family.</text>
</comment>
<dbReference type="Gene3D" id="1.25.40.1040">
    <property type="match status" value="1"/>
</dbReference>
<name>A0A914AD26_PATMI</name>
<dbReference type="Pfam" id="PF09797">
    <property type="entry name" value="NatB_MDM20"/>
    <property type="match status" value="1"/>
</dbReference>
<evidence type="ECO:0000313" key="2">
    <source>
        <dbReference type="EnsemblMetazoa" id="XP_038061820.1"/>
    </source>
</evidence>
<keyword evidence="3" id="KW-1185">Reference proteome</keyword>
<dbReference type="OrthoDB" id="1874341at2759"/>
<accession>A0A914AD26</accession>
<dbReference type="AlphaFoldDB" id="A0A914AD26"/>
<reference evidence="2" key="1">
    <citation type="submission" date="2022-11" db="UniProtKB">
        <authorList>
            <consortium name="EnsemblMetazoa"/>
        </authorList>
    </citation>
    <scope>IDENTIFICATION</scope>
</reference>
<evidence type="ECO:0000313" key="3">
    <source>
        <dbReference type="Proteomes" id="UP000887568"/>
    </source>
</evidence>
<dbReference type="RefSeq" id="XP_038061820.1">
    <property type="nucleotide sequence ID" value="XM_038205892.1"/>
</dbReference>
<proteinExistence type="inferred from homology"/>
<dbReference type="PANTHER" id="PTHR22767:SF3">
    <property type="entry name" value="N-ALPHA-ACETYLTRANSFERASE 25, NATB AUXILIARY SUBUNIT"/>
    <property type="match status" value="1"/>
</dbReference>
<dbReference type="CTD" id="80018"/>
<dbReference type="InterPro" id="IPR019183">
    <property type="entry name" value="NAA25_NatB_aux_su"/>
</dbReference>
<dbReference type="GO" id="GO:0031416">
    <property type="term" value="C:NatB complex"/>
    <property type="evidence" value="ECO:0007669"/>
    <property type="project" value="TreeGrafter"/>
</dbReference>